<evidence type="ECO:0000313" key="3">
    <source>
        <dbReference type="Proteomes" id="UP000324222"/>
    </source>
</evidence>
<name>A0A5B7K7D5_PORTR</name>
<feature type="signal peptide" evidence="1">
    <location>
        <begin position="1"/>
        <end position="22"/>
    </location>
</feature>
<evidence type="ECO:0000313" key="2">
    <source>
        <dbReference type="EMBL" id="MPD02514.1"/>
    </source>
</evidence>
<dbReference type="Proteomes" id="UP000324222">
    <property type="component" value="Unassembled WGS sequence"/>
</dbReference>
<gene>
    <name evidence="2" type="ORF">E2C01_098103</name>
</gene>
<sequence length="60" mass="6534">MACMEVKVVVVAVLAAASGSLAATHSQKTHSDSRSKLNNLTRTPTVPWWEDVLQFSKSFT</sequence>
<evidence type="ECO:0000256" key="1">
    <source>
        <dbReference type="SAM" id="SignalP"/>
    </source>
</evidence>
<feature type="chain" id="PRO_5022984187" evidence="1">
    <location>
        <begin position="23"/>
        <end position="60"/>
    </location>
</feature>
<keyword evidence="3" id="KW-1185">Reference proteome</keyword>
<dbReference type="AlphaFoldDB" id="A0A5B7K7D5"/>
<proteinExistence type="predicted"/>
<keyword evidence="1" id="KW-0732">Signal</keyword>
<organism evidence="2 3">
    <name type="scientific">Portunus trituberculatus</name>
    <name type="common">Swimming crab</name>
    <name type="synonym">Neptunus trituberculatus</name>
    <dbReference type="NCBI Taxonomy" id="210409"/>
    <lineage>
        <taxon>Eukaryota</taxon>
        <taxon>Metazoa</taxon>
        <taxon>Ecdysozoa</taxon>
        <taxon>Arthropoda</taxon>
        <taxon>Crustacea</taxon>
        <taxon>Multicrustacea</taxon>
        <taxon>Malacostraca</taxon>
        <taxon>Eumalacostraca</taxon>
        <taxon>Eucarida</taxon>
        <taxon>Decapoda</taxon>
        <taxon>Pleocyemata</taxon>
        <taxon>Brachyura</taxon>
        <taxon>Eubrachyura</taxon>
        <taxon>Portunoidea</taxon>
        <taxon>Portunidae</taxon>
        <taxon>Portuninae</taxon>
        <taxon>Portunus</taxon>
    </lineage>
</organism>
<protein>
    <submittedName>
        <fullName evidence="2">Uncharacterized protein</fullName>
    </submittedName>
</protein>
<dbReference type="EMBL" id="VSRR010131802">
    <property type="protein sequence ID" value="MPD02514.1"/>
    <property type="molecule type" value="Genomic_DNA"/>
</dbReference>
<accession>A0A5B7K7D5</accession>
<reference evidence="2 3" key="1">
    <citation type="submission" date="2019-05" db="EMBL/GenBank/DDBJ databases">
        <title>Another draft genome of Portunus trituberculatus and its Hox gene families provides insights of decapod evolution.</title>
        <authorList>
            <person name="Jeong J.-H."/>
            <person name="Song I."/>
            <person name="Kim S."/>
            <person name="Choi T."/>
            <person name="Kim D."/>
            <person name="Ryu S."/>
            <person name="Kim W."/>
        </authorList>
    </citation>
    <scope>NUCLEOTIDE SEQUENCE [LARGE SCALE GENOMIC DNA]</scope>
    <source>
        <tissue evidence="2">Muscle</tissue>
    </source>
</reference>
<comment type="caution">
    <text evidence="2">The sequence shown here is derived from an EMBL/GenBank/DDBJ whole genome shotgun (WGS) entry which is preliminary data.</text>
</comment>